<feature type="chain" id="PRO_5035294363" evidence="1">
    <location>
        <begin position="32"/>
        <end position="131"/>
    </location>
</feature>
<dbReference type="Proteomes" id="UP000612899">
    <property type="component" value="Unassembled WGS sequence"/>
</dbReference>
<accession>A0A8J3Q7S1</accession>
<sequence length="131" mass="13848">MALTKKRLAALVGAAVMATTATLGIASPAQAAYDAKYCNINGLGWECTTIDIPPHSSQHWVKVTFDAKERGCGVKWKVYDTGNGVLVGSGDSGSEATISKTIYGLYGRYKAYFVRTGGFPCGGEGAIRNFT</sequence>
<evidence type="ECO:0000256" key="1">
    <source>
        <dbReference type="SAM" id="SignalP"/>
    </source>
</evidence>
<keyword evidence="1" id="KW-0732">Signal</keyword>
<dbReference type="AlphaFoldDB" id="A0A8J3Q7S1"/>
<dbReference type="RefSeq" id="WP_203908674.1">
    <property type="nucleotide sequence ID" value="NZ_BONY01000015.1"/>
</dbReference>
<comment type="caution">
    <text evidence="2">The sequence shown here is derived from an EMBL/GenBank/DDBJ whole genome shotgun (WGS) entry which is preliminary data.</text>
</comment>
<evidence type="ECO:0000313" key="3">
    <source>
        <dbReference type="Proteomes" id="UP000612899"/>
    </source>
</evidence>
<keyword evidence="3" id="KW-1185">Reference proteome</keyword>
<organism evidence="2 3">
    <name type="scientific">Rhizocola hellebori</name>
    <dbReference type="NCBI Taxonomy" id="1392758"/>
    <lineage>
        <taxon>Bacteria</taxon>
        <taxon>Bacillati</taxon>
        <taxon>Actinomycetota</taxon>
        <taxon>Actinomycetes</taxon>
        <taxon>Micromonosporales</taxon>
        <taxon>Micromonosporaceae</taxon>
        <taxon>Rhizocola</taxon>
    </lineage>
</organism>
<dbReference type="EMBL" id="BONY01000015">
    <property type="protein sequence ID" value="GIH04791.1"/>
    <property type="molecule type" value="Genomic_DNA"/>
</dbReference>
<protein>
    <submittedName>
        <fullName evidence="2">Uncharacterized protein</fullName>
    </submittedName>
</protein>
<reference evidence="2" key="1">
    <citation type="submission" date="2021-01" db="EMBL/GenBank/DDBJ databases">
        <title>Whole genome shotgun sequence of Rhizocola hellebori NBRC 109834.</title>
        <authorList>
            <person name="Komaki H."/>
            <person name="Tamura T."/>
        </authorList>
    </citation>
    <scope>NUCLEOTIDE SEQUENCE</scope>
    <source>
        <strain evidence="2">NBRC 109834</strain>
    </source>
</reference>
<feature type="signal peptide" evidence="1">
    <location>
        <begin position="1"/>
        <end position="31"/>
    </location>
</feature>
<evidence type="ECO:0000313" key="2">
    <source>
        <dbReference type="EMBL" id="GIH04791.1"/>
    </source>
</evidence>
<proteinExistence type="predicted"/>
<name>A0A8J3Q7S1_9ACTN</name>
<gene>
    <name evidence="2" type="ORF">Rhe02_28580</name>
</gene>